<dbReference type="PROSITE" id="PS00719">
    <property type="entry name" value="GLYCOSYL_HYDROL_F2_1"/>
    <property type="match status" value="1"/>
</dbReference>
<gene>
    <name evidence="9" type="ORF">GND95_10410</name>
</gene>
<keyword evidence="2 4" id="KW-0378">Hydrolase</keyword>
<evidence type="ECO:0000256" key="3">
    <source>
        <dbReference type="ARBA" id="ARBA00023295"/>
    </source>
</evidence>
<evidence type="ECO:0000256" key="4">
    <source>
        <dbReference type="RuleBase" id="RU361154"/>
    </source>
</evidence>
<dbReference type="InterPro" id="IPR006102">
    <property type="entry name" value="Ig-like_GH2"/>
</dbReference>
<evidence type="ECO:0000259" key="6">
    <source>
        <dbReference type="Pfam" id="PF02836"/>
    </source>
</evidence>
<dbReference type="InterPro" id="IPR040605">
    <property type="entry name" value="Glyco_hydro2_dom5"/>
</dbReference>
<protein>
    <submittedName>
        <fullName evidence="9">Glycoside hydrolase family 2 protein</fullName>
    </submittedName>
</protein>
<sequence length="763" mass="87997">MSIVKGINNHWYYTPDYKETYLTDNEIDLNIFKEVRLPHTNVELPYNYFDDKSFQIISCYKRKLNIPKEYEGKAIYIDFEGVMAYAQVYLNGIKLGEHKGGYTPFTIDLSDAVKFGEENVLTVVVDSTEREDIPPFGGVIDYLTFGGIYREVHLRITESTNIENVFVKAFDVLQSEKRLEVDLSLIKKGNKDEVIEAVCILRDKDKEISKISKTFSEDSATLSMDGLQDIQLWDIDRPYLYELEVKILKGYNELDSYTTRFGFREAVFKSDGFYLNGRKIKLMGLNRHQSYPYVGYAMPKRAQQKDADILKYELGLNIVRTSHYPQSRHFLDRCDEIGLLVFEEIPGWQYIGDVAWQEQVLEDVKAMIRRDHNHPSIILWGVRINESQDNHDLYVKTNELARKLDPTRQTGGVRFLTNSELLEDVYTINDFIHDGGYRKYLAKNVKNFETYDQPMGADGEEVALREPKMVTGLDYYVPYLVTEYNGHMYPTKRYDQEERVMEHALRHARVQNASHLDEHISGAIGWCAFDYNTHADFGSGDKICYHGVMDMYRLPKFAAYAYKSQKDATKEVVLEPVTYWSRGERSIGGVIPLVIFTNCDYIDFYYGEEYRGRFYPNKEKFAGLAHPPVIVDELTGYWGMEWEDAKFIGYVGEKEVICKKYSRNPIPAQLEVAADDSVLCAGDMDVTRVVVKALDQYGNLMPFITDGIYVEVTGEGELIGPKCLSLIGGSIAFWVRTTGQKGKIHVKVCNERFKEREIEISVE</sequence>
<dbReference type="GO" id="GO:0004553">
    <property type="term" value="F:hydrolase activity, hydrolyzing O-glycosyl compounds"/>
    <property type="evidence" value="ECO:0007669"/>
    <property type="project" value="InterPro"/>
</dbReference>
<dbReference type="InterPro" id="IPR008979">
    <property type="entry name" value="Galactose-bd-like_sf"/>
</dbReference>
<dbReference type="SUPFAM" id="SSF49303">
    <property type="entry name" value="beta-Galactosidase/glucuronidase domain"/>
    <property type="match status" value="1"/>
</dbReference>
<dbReference type="Gene3D" id="2.60.40.10">
    <property type="entry name" value="Immunoglobulins"/>
    <property type="match status" value="2"/>
</dbReference>
<dbReference type="InterPro" id="IPR017853">
    <property type="entry name" value="GH"/>
</dbReference>
<evidence type="ECO:0000313" key="10">
    <source>
        <dbReference type="Proteomes" id="UP000483018"/>
    </source>
</evidence>
<dbReference type="OrthoDB" id="9762066at2"/>
<comment type="similarity">
    <text evidence="1 4">Belongs to the glycosyl hydrolase 2 family.</text>
</comment>
<dbReference type="Gene3D" id="3.20.20.80">
    <property type="entry name" value="Glycosidases"/>
    <property type="match status" value="1"/>
</dbReference>
<evidence type="ECO:0000259" key="5">
    <source>
        <dbReference type="Pfam" id="PF00703"/>
    </source>
</evidence>
<dbReference type="RefSeq" id="WP_158741078.1">
    <property type="nucleotide sequence ID" value="NZ_JAFBEP010000001.1"/>
</dbReference>
<evidence type="ECO:0000259" key="7">
    <source>
        <dbReference type="Pfam" id="PF02837"/>
    </source>
</evidence>
<dbReference type="GO" id="GO:0005975">
    <property type="term" value="P:carbohydrate metabolic process"/>
    <property type="evidence" value="ECO:0007669"/>
    <property type="project" value="InterPro"/>
</dbReference>
<name>A0A7C8HDT4_9FIRM</name>
<dbReference type="InterPro" id="IPR006101">
    <property type="entry name" value="Glyco_hydro_2"/>
</dbReference>
<dbReference type="Pfam" id="PF02837">
    <property type="entry name" value="Glyco_hydro_2_N"/>
    <property type="match status" value="1"/>
</dbReference>
<dbReference type="PRINTS" id="PR00132">
    <property type="entry name" value="GLHYDRLASE2"/>
</dbReference>
<dbReference type="Pfam" id="PF02836">
    <property type="entry name" value="Glyco_hydro_2_C"/>
    <property type="match status" value="1"/>
</dbReference>
<dbReference type="Gene3D" id="2.60.120.260">
    <property type="entry name" value="Galactose-binding domain-like"/>
    <property type="match status" value="1"/>
</dbReference>
<feature type="domain" description="Glycoside hydrolase family 2 catalytic" evidence="6">
    <location>
        <begin position="270"/>
        <end position="565"/>
    </location>
</feature>
<dbReference type="PANTHER" id="PTHR42732:SF1">
    <property type="entry name" value="BETA-MANNOSIDASE"/>
    <property type="match status" value="1"/>
</dbReference>
<dbReference type="InterPro" id="IPR006103">
    <property type="entry name" value="Glyco_hydro_2_cat"/>
</dbReference>
<evidence type="ECO:0000259" key="8">
    <source>
        <dbReference type="Pfam" id="PF18565"/>
    </source>
</evidence>
<dbReference type="SUPFAM" id="SSF51445">
    <property type="entry name" value="(Trans)glycosidases"/>
    <property type="match status" value="1"/>
</dbReference>
<comment type="caution">
    <text evidence="9">The sequence shown here is derived from an EMBL/GenBank/DDBJ whole genome shotgun (WGS) entry which is preliminary data.</text>
</comment>
<dbReference type="EMBL" id="WSLF01000010">
    <property type="protein sequence ID" value="KAE9632929.1"/>
    <property type="molecule type" value="Genomic_DNA"/>
</dbReference>
<organism evidence="9 10">
    <name type="scientific">Defluviitalea raffinosedens</name>
    <dbReference type="NCBI Taxonomy" id="1450156"/>
    <lineage>
        <taxon>Bacteria</taxon>
        <taxon>Bacillati</taxon>
        <taxon>Bacillota</taxon>
        <taxon>Clostridia</taxon>
        <taxon>Lachnospirales</taxon>
        <taxon>Defluviitaleaceae</taxon>
        <taxon>Defluviitalea</taxon>
    </lineage>
</organism>
<evidence type="ECO:0000256" key="1">
    <source>
        <dbReference type="ARBA" id="ARBA00007401"/>
    </source>
</evidence>
<feature type="domain" description="Glycoside hydrolase family 2" evidence="8">
    <location>
        <begin position="670"/>
        <end position="758"/>
    </location>
</feature>
<keyword evidence="10" id="KW-1185">Reference proteome</keyword>
<dbReference type="InterPro" id="IPR023230">
    <property type="entry name" value="Glyco_hydro_2_CS"/>
</dbReference>
<dbReference type="Pfam" id="PF00703">
    <property type="entry name" value="Glyco_hydro_2"/>
    <property type="match status" value="1"/>
</dbReference>
<dbReference type="InterPro" id="IPR006104">
    <property type="entry name" value="Glyco_hydro_2_N"/>
</dbReference>
<evidence type="ECO:0000313" key="9">
    <source>
        <dbReference type="EMBL" id="KAE9632929.1"/>
    </source>
</evidence>
<dbReference type="Pfam" id="PF18565">
    <property type="entry name" value="Glyco_hydro2_C5"/>
    <property type="match status" value="1"/>
</dbReference>
<accession>A0A7C8HDT4</accession>
<proteinExistence type="inferred from homology"/>
<dbReference type="InterPro" id="IPR036156">
    <property type="entry name" value="Beta-gal/glucu_dom_sf"/>
</dbReference>
<reference evidence="9 10" key="1">
    <citation type="submission" date="2019-12" db="EMBL/GenBank/DDBJ databases">
        <title>Defluviitalea raffinosedens, isolated from a biogas fermenter, genome sequencing and characterization.</title>
        <authorList>
            <person name="Rettenmaier R."/>
            <person name="Schneider M."/>
            <person name="Neuhaus K."/>
            <person name="Liebl W."/>
            <person name="Zverlov V."/>
        </authorList>
    </citation>
    <scope>NUCLEOTIDE SEQUENCE [LARGE SCALE GENOMIC DNA]</scope>
    <source>
        <strain evidence="9 10">249c-K6</strain>
    </source>
</reference>
<dbReference type="SUPFAM" id="SSF49785">
    <property type="entry name" value="Galactose-binding domain-like"/>
    <property type="match status" value="1"/>
</dbReference>
<dbReference type="InterPro" id="IPR013783">
    <property type="entry name" value="Ig-like_fold"/>
</dbReference>
<keyword evidence="3 4" id="KW-0326">Glycosidase</keyword>
<dbReference type="AlphaFoldDB" id="A0A7C8HDT4"/>
<feature type="domain" description="Glycoside hydrolase family 2 immunoglobulin-like beta-sandwich" evidence="5">
    <location>
        <begin position="161"/>
        <end position="264"/>
    </location>
</feature>
<evidence type="ECO:0000256" key="2">
    <source>
        <dbReference type="ARBA" id="ARBA00022801"/>
    </source>
</evidence>
<dbReference type="PANTHER" id="PTHR42732">
    <property type="entry name" value="BETA-GALACTOSIDASE"/>
    <property type="match status" value="1"/>
</dbReference>
<dbReference type="InterPro" id="IPR051913">
    <property type="entry name" value="GH2_Domain-Containing"/>
</dbReference>
<feature type="domain" description="Glycosyl hydrolases family 2 sugar binding" evidence="7">
    <location>
        <begin position="40"/>
        <end position="154"/>
    </location>
</feature>
<dbReference type="Proteomes" id="UP000483018">
    <property type="component" value="Unassembled WGS sequence"/>
</dbReference>